<accession>A0A1Q9CMG9</accession>
<evidence type="ECO:0000256" key="3">
    <source>
        <dbReference type="PROSITE-ProRule" id="PRU00023"/>
    </source>
</evidence>
<dbReference type="AlphaFoldDB" id="A0A1Q9CMG9"/>
<feature type="repeat" description="ANK" evidence="3">
    <location>
        <begin position="240"/>
        <end position="272"/>
    </location>
</feature>
<dbReference type="EMBL" id="LSRX01001067">
    <property type="protein sequence ID" value="OLP84118.1"/>
    <property type="molecule type" value="Genomic_DNA"/>
</dbReference>
<dbReference type="PROSITE" id="PS50297">
    <property type="entry name" value="ANK_REP_REGION"/>
    <property type="match status" value="4"/>
</dbReference>
<dbReference type="InterPro" id="IPR000626">
    <property type="entry name" value="Ubiquitin-like_dom"/>
</dbReference>
<dbReference type="PANTHER" id="PTHR24171">
    <property type="entry name" value="ANKYRIN REPEAT DOMAIN-CONTAINING PROTEIN 39-RELATED"/>
    <property type="match status" value="1"/>
</dbReference>
<dbReference type="OrthoDB" id="434549at2759"/>
<dbReference type="OMA" id="INCGHIG"/>
<organism evidence="5 6">
    <name type="scientific">Symbiodinium microadriaticum</name>
    <name type="common">Dinoflagellate</name>
    <name type="synonym">Zooxanthella microadriatica</name>
    <dbReference type="NCBI Taxonomy" id="2951"/>
    <lineage>
        <taxon>Eukaryota</taxon>
        <taxon>Sar</taxon>
        <taxon>Alveolata</taxon>
        <taxon>Dinophyceae</taxon>
        <taxon>Suessiales</taxon>
        <taxon>Symbiodiniaceae</taxon>
        <taxon>Symbiodinium</taxon>
    </lineage>
</organism>
<feature type="repeat" description="ANK" evidence="3">
    <location>
        <begin position="339"/>
        <end position="371"/>
    </location>
</feature>
<evidence type="ECO:0000313" key="5">
    <source>
        <dbReference type="EMBL" id="OLP84118.1"/>
    </source>
</evidence>
<dbReference type="SMART" id="SM00248">
    <property type="entry name" value="ANK"/>
    <property type="match status" value="4"/>
</dbReference>
<dbReference type="Pfam" id="PF12796">
    <property type="entry name" value="Ank_2"/>
    <property type="match status" value="1"/>
</dbReference>
<comment type="caution">
    <text evidence="5">The sequence shown here is derived from an EMBL/GenBank/DDBJ whole genome shotgun (WGS) entry which is preliminary data.</text>
</comment>
<sequence length="395" mass="42341">MSCPVPEQVLLGTRSSGEVVVSQNPVAATVLTNEPVAAAPAAPAAAASPSPTEAPQPAAISIIEEREDVEVGAQPGEGKASPPVLERFPCQRFTSLLLLPFFSCPPLENTFRTAASCLKFNSHHPVRAWRLMLRITLLSGEELTRLPLAQLSDVKALKRRLHQQHGLPPRFRQRLLHDGNPLDDAVQLDTAMDLQAVIVPFIETRAEEGPKLFEAAASGRVDQVEALLQLPQYPDRPDEEGTTPLMRASKSGQVDVAQLLLEAGAEKDLSDLGGRTALIYAALRGRAPVVQLLLLSGAQVDVCDEQGTTALMQAAYNGHFSAVMLLIRARAQVEERDNSGDTALMDAVRGGHAAIVRLLLDAGAEKDSCNFEGFTALMMASDSEIKSLLEAKATT</sequence>
<dbReference type="PROSITE" id="PS50053">
    <property type="entry name" value="UBIQUITIN_2"/>
    <property type="match status" value="1"/>
</dbReference>
<evidence type="ECO:0000256" key="2">
    <source>
        <dbReference type="ARBA" id="ARBA00023043"/>
    </source>
</evidence>
<keyword evidence="2 3" id="KW-0040">ANK repeat</keyword>
<evidence type="ECO:0000256" key="1">
    <source>
        <dbReference type="ARBA" id="ARBA00022737"/>
    </source>
</evidence>
<feature type="repeat" description="ANK" evidence="3">
    <location>
        <begin position="273"/>
        <end position="305"/>
    </location>
</feature>
<dbReference type="CDD" id="cd17039">
    <property type="entry name" value="Ubl_ubiquitin_like"/>
    <property type="match status" value="1"/>
</dbReference>
<proteinExistence type="predicted"/>
<dbReference type="PANTHER" id="PTHR24171:SF9">
    <property type="entry name" value="ANKYRIN REPEAT DOMAIN-CONTAINING PROTEIN 39"/>
    <property type="match status" value="1"/>
</dbReference>
<dbReference type="InterPro" id="IPR036770">
    <property type="entry name" value="Ankyrin_rpt-contain_sf"/>
</dbReference>
<dbReference type="SUPFAM" id="SSF48403">
    <property type="entry name" value="Ankyrin repeat"/>
    <property type="match status" value="1"/>
</dbReference>
<feature type="domain" description="Ubiquitin-like" evidence="4">
    <location>
        <begin position="131"/>
        <end position="184"/>
    </location>
</feature>
<evidence type="ECO:0000313" key="6">
    <source>
        <dbReference type="Proteomes" id="UP000186817"/>
    </source>
</evidence>
<name>A0A1Q9CMG9_SYMMI</name>
<dbReference type="Proteomes" id="UP000186817">
    <property type="component" value="Unassembled WGS sequence"/>
</dbReference>
<evidence type="ECO:0000259" key="4">
    <source>
        <dbReference type="PROSITE" id="PS50053"/>
    </source>
</evidence>
<dbReference type="Gene3D" id="1.25.40.20">
    <property type="entry name" value="Ankyrin repeat-containing domain"/>
    <property type="match status" value="2"/>
</dbReference>
<reference evidence="5 6" key="1">
    <citation type="submission" date="2016-02" db="EMBL/GenBank/DDBJ databases">
        <title>Genome analysis of coral dinoflagellate symbionts highlights evolutionary adaptations to a symbiotic lifestyle.</title>
        <authorList>
            <person name="Aranda M."/>
            <person name="Li Y."/>
            <person name="Liew Y.J."/>
            <person name="Baumgarten S."/>
            <person name="Simakov O."/>
            <person name="Wilson M."/>
            <person name="Piel J."/>
            <person name="Ashoor H."/>
            <person name="Bougouffa S."/>
            <person name="Bajic V.B."/>
            <person name="Ryu T."/>
            <person name="Ravasi T."/>
            <person name="Bayer T."/>
            <person name="Micklem G."/>
            <person name="Kim H."/>
            <person name="Bhak J."/>
            <person name="Lajeunesse T.C."/>
            <person name="Voolstra C.R."/>
        </authorList>
    </citation>
    <scope>NUCLEOTIDE SEQUENCE [LARGE SCALE GENOMIC DNA]</scope>
    <source>
        <strain evidence="5 6">CCMP2467</strain>
    </source>
</reference>
<dbReference type="InterPro" id="IPR002110">
    <property type="entry name" value="Ankyrin_rpt"/>
</dbReference>
<dbReference type="PROSITE" id="PS50088">
    <property type="entry name" value="ANK_REPEAT"/>
    <property type="match status" value="4"/>
</dbReference>
<dbReference type="Pfam" id="PF13637">
    <property type="entry name" value="Ank_4"/>
    <property type="match status" value="1"/>
</dbReference>
<keyword evidence="6" id="KW-1185">Reference proteome</keyword>
<keyword evidence="1" id="KW-0677">Repeat</keyword>
<gene>
    <name evidence="5" type="primary">ANKRD50</name>
    <name evidence="5" type="ORF">AK812_SmicGene35050</name>
</gene>
<feature type="repeat" description="ANK" evidence="3">
    <location>
        <begin position="306"/>
        <end position="338"/>
    </location>
</feature>
<protein>
    <submittedName>
        <fullName evidence="5">Ankyrin repeat domain-containing protein 50</fullName>
    </submittedName>
</protein>